<dbReference type="RefSeq" id="WP_106113724.1">
    <property type="nucleotide sequence ID" value="NZ_PVSR01000014.1"/>
</dbReference>
<keyword evidence="2" id="KW-0812">Transmembrane</keyword>
<feature type="transmembrane region" description="Helical" evidence="2">
    <location>
        <begin position="274"/>
        <end position="298"/>
    </location>
</feature>
<feature type="region of interest" description="Disordered" evidence="1">
    <location>
        <begin position="1"/>
        <end position="41"/>
    </location>
</feature>
<dbReference type="AlphaFoldDB" id="A0A2T0GWH9"/>
<evidence type="ECO:0000256" key="1">
    <source>
        <dbReference type="SAM" id="MobiDB-lite"/>
    </source>
</evidence>
<proteinExistence type="predicted"/>
<feature type="transmembrane region" description="Helical" evidence="2">
    <location>
        <begin position="237"/>
        <end position="254"/>
    </location>
</feature>
<feature type="transmembrane region" description="Helical" evidence="2">
    <location>
        <begin position="318"/>
        <end position="336"/>
    </location>
</feature>
<evidence type="ECO:0000256" key="2">
    <source>
        <dbReference type="SAM" id="Phobius"/>
    </source>
</evidence>
<dbReference type="EMBL" id="PVSR01000014">
    <property type="protein sequence ID" value="PRW63462.1"/>
    <property type="molecule type" value="Genomic_DNA"/>
</dbReference>
<sequence length="356" mass="37769">MEHEERESLRHEEEGRECARPSAPSEDRSSSATTNSISASNVGNVVQAGNIHGDVHIHTTASPEGGRRDGSSAVGGSGAVDPRVRAGAFAGRLAARIFRVLLRLVRQRSPLLLWGSLVVGLAGMLGGLVGGSTMLAADRGAPGDEFSVAFFWGAVAVAVVVVLRRRHRARERGESGWPSFARSRLLAATGQRERSALWLSVLCVVFPLSALFLGLGVGWFGAAGFALLGGGEYDSEPALGVLCLLLGGYGLRLVRSLWSRVPPYERPRSRWAAVLRWVGSCLLGAVALFSLAGMLMTVTTAVLRGYGTGGFEELEGDLIAVVFAAQLVFGCGMLLVRRHPPVRPSGRGHRGERAPE</sequence>
<dbReference type="InParanoid" id="A0A2T0GWH9"/>
<organism evidence="3 4">
    <name type="scientific">Actinopolyspora mortivallis</name>
    <dbReference type="NCBI Taxonomy" id="33906"/>
    <lineage>
        <taxon>Bacteria</taxon>
        <taxon>Bacillati</taxon>
        <taxon>Actinomycetota</taxon>
        <taxon>Actinomycetes</taxon>
        <taxon>Actinopolysporales</taxon>
        <taxon>Actinopolysporaceae</taxon>
        <taxon>Actinopolyspora</taxon>
    </lineage>
</organism>
<dbReference type="Proteomes" id="UP000239352">
    <property type="component" value="Unassembled WGS sequence"/>
</dbReference>
<keyword evidence="2" id="KW-0472">Membrane</keyword>
<reference evidence="3 4" key="1">
    <citation type="submission" date="2018-03" db="EMBL/GenBank/DDBJ databases">
        <title>Actinopolyspora mortivallis from Sahara, screening for active biomolecules.</title>
        <authorList>
            <person name="Selama O."/>
            <person name="Wellington E.M.H."/>
            <person name="Hacene H."/>
        </authorList>
    </citation>
    <scope>NUCLEOTIDE SEQUENCE [LARGE SCALE GENOMIC DNA]</scope>
    <source>
        <strain evidence="3 4">M5A</strain>
    </source>
</reference>
<feature type="transmembrane region" description="Helical" evidence="2">
    <location>
        <begin position="196"/>
        <end position="217"/>
    </location>
</feature>
<comment type="caution">
    <text evidence="3">The sequence shown here is derived from an EMBL/GenBank/DDBJ whole genome shotgun (WGS) entry which is preliminary data.</text>
</comment>
<gene>
    <name evidence="3" type="ORF">CEP50_10290</name>
</gene>
<feature type="compositionally biased region" description="Basic and acidic residues" evidence="1">
    <location>
        <begin position="1"/>
        <end position="29"/>
    </location>
</feature>
<keyword evidence="4" id="KW-1185">Reference proteome</keyword>
<keyword evidence="2" id="KW-1133">Transmembrane helix</keyword>
<evidence type="ECO:0000313" key="3">
    <source>
        <dbReference type="EMBL" id="PRW63462.1"/>
    </source>
</evidence>
<accession>A0A2T0GWH9</accession>
<feature type="transmembrane region" description="Helical" evidence="2">
    <location>
        <begin position="146"/>
        <end position="163"/>
    </location>
</feature>
<evidence type="ECO:0000313" key="4">
    <source>
        <dbReference type="Proteomes" id="UP000239352"/>
    </source>
</evidence>
<feature type="region of interest" description="Disordered" evidence="1">
    <location>
        <begin position="56"/>
        <end position="78"/>
    </location>
</feature>
<name>A0A2T0GWH9_ACTMO</name>
<feature type="transmembrane region" description="Helical" evidence="2">
    <location>
        <begin position="111"/>
        <end position="134"/>
    </location>
</feature>
<protein>
    <submittedName>
        <fullName evidence="3">Uncharacterized protein</fullName>
    </submittedName>
</protein>
<feature type="compositionally biased region" description="Low complexity" evidence="1">
    <location>
        <begin position="30"/>
        <end position="41"/>
    </location>
</feature>